<sequence>MSIRPVKQITRAQPTVEGAGVRLDRAFGFGDPELADPFLLFDDFRNERPEDYRAGFPWHPHRGIETITYVLAGSVDHADSLGNAGSLDAGDVQWMTAGSGILHQEMPQGDQAGRMHGFQLWANLPSSQKMTQPRYQDVKAAEIPEIVDDDGTRVRVVVGEFWGKSGPVDGIAADPQYLDVWVPPGKRKVLPVDTYRSAFAYIFEGSGTFRDASRPLGVLLEKEVDGREVHLRDMSGDRTLVVFDSGDEVVVQAGENGIRFLLVSGKPIREPVAWHGPIVMNTRAELMQAFSELNAGTFIRESAKP</sequence>
<evidence type="ECO:0000256" key="1">
    <source>
        <dbReference type="ARBA" id="ARBA00008416"/>
    </source>
</evidence>
<organism evidence="6 7">
    <name type="scientific">Nitratireductor arenosus</name>
    <dbReference type="NCBI Taxonomy" id="2682096"/>
    <lineage>
        <taxon>Bacteria</taxon>
        <taxon>Pseudomonadati</taxon>
        <taxon>Pseudomonadota</taxon>
        <taxon>Alphaproteobacteria</taxon>
        <taxon>Hyphomicrobiales</taxon>
        <taxon>Phyllobacteriaceae</taxon>
        <taxon>Nitratireductor</taxon>
    </lineage>
</organism>
<dbReference type="PANTHER" id="PTHR13903:SF8">
    <property type="entry name" value="PIRIN"/>
    <property type="match status" value="1"/>
</dbReference>
<dbReference type="CDD" id="cd02909">
    <property type="entry name" value="cupin_pirin_N"/>
    <property type="match status" value="1"/>
</dbReference>
<evidence type="ECO:0000313" key="6">
    <source>
        <dbReference type="EMBL" id="MVA98118.1"/>
    </source>
</evidence>
<dbReference type="InterPro" id="IPR011051">
    <property type="entry name" value="RmlC_Cupin_sf"/>
</dbReference>
<dbReference type="RefSeq" id="WP_156713091.1">
    <property type="nucleotide sequence ID" value="NZ_WPHG01000003.1"/>
</dbReference>
<evidence type="ECO:0000256" key="3">
    <source>
        <dbReference type="RuleBase" id="RU003457"/>
    </source>
</evidence>
<reference evidence="6 7" key="1">
    <citation type="submission" date="2019-12" db="EMBL/GenBank/DDBJ databases">
        <title>Nitratireductor arenosus sp. nov., Isolated from sea sand, Jeju island, South Korea.</title>
        <authorList>
            <person name="Kim W."/>
        </authorList>
    </citation>
    <scope>NUCLEOTIDE SEQUENCE [LARGE SCALE GENOMIC DNA]</scope>
    <source>
        <strain evidence="6 7">CAU 1489</strain>
    </source>
</reference>
<comment type="similarity">
    <text evidence="1 3">Belongs to the pirin family.</text>
</comment>
<dbReference type="Proteomes" id="UP000463224">
    <property type="component" value="Unassembled WGS sequence"/>
</dbReference>
<protein>
    <submittedName>
        <fullName evidence="6">Pirin family protein</fullName>
    </submittedName>
</protein>
<feature type="binding site" evidence="2">
    <location>
        <position position="59"/>
    </location>
    <ligand>
        <name>Fe cation</name>
        <dbReference type="ChEBI" id="CHEBI:24875"/>
    </ligand>
</feature>
<dbReference type="InterPro" id="IPR014710">
    <property type="entry name" value="RmlC-like_jellyroll"/>
</dbReference>
<evidence type="ECO:0000256" key="2">
    <source>
        <dbReference type="PIRSR" id="PIRSR006232-1"/>
    </source>
</evidence>
<feature type="domain" description="Pirin N-terminal" evidence="4">
    <location>
        <begin position="21"/>
        <end position="121"/>
    </location>
</feature>
<dbReference type="PIRSF" id="PIRSF006232">
    <property type="entry name" value="Pirin"/>
    <property type="match status" value="1"/>
</dbReference>
<gene>
    <name evidence="6" type="ORF">GN330_12780</name>
</gene>
<feature type="binding site" evidence="2">
    <location>
        <position position="61"/>
    </location>
    <ligand>
        <name>Fe cation</name>
        <dbReference type="ChEBI" id="CHEBI:24875"/>
    </ligand>
</feature>
<feature type="binding site" evidence="2">
    <location>
        <position position="103"/>
    </location>
    <ligand>
        <name>Fe cation</name>
        <dbReference type="ChEBI" id="CHEBI:24875"/>
    </ligand>
</feature>
<accession>A0A844QJ91</accession>
<feature type="binding site" evidence="2">
    <location>
        <position position="105"/>
    </location>
    <ligand>
        <name>Fe cation</name>
        <dbReference type="ChEBI" id="CHEBI:24875"/>
    </ligand>
</feature>
<comment type="cofactor">
    <cofactor evidence="2">
        <name>Fe cation</name>
        <dbReference type="ChEBI" id="CHEBI:24875"/>
    </cofactor>
    <text evidence="2">Binds 1 Fe cation per subunit.</text>
</comment>
<proteinExistence type="inferred from homology"/>
<dbReference type="Pfam" id="PF05726">
    <property type="entry name" value="Pirin_C"/>
    <property type="match status" value="1"/>
</dbReference>
<dbReference type="Pfam" id="PF02678">
    <property type="entry name" value="Pirin"/>
    <property type="match status" value="1"/>
</dbReference>
<keyword evidence="2" id="KW-0408">Iron</keyword>
<dbReference type="SUPFAM" id="SSF51182">
    <property type="entry name" value="RmlC-like cupins"/>
    <property type="match status" value="1"/>
</dbReference>
<keyword evidence="2" id="KW-0479">Metal-binding</keyword>
<dbReference type="AlphaFoldDB" id="A0A844QJ91"/>
<dbReference type="InterPro" id="IPR012093">
    <property type="entry name" value="Pirin"/>
</dbReference>
<dbReference type="PANTHER" id="PTHR13903">
    <property type="entry name" value="PIRIN-RELATED"/>
    <property type="match status" value="1"/>
</dbReference>
<comment type="caution">
    <text evidence="6">The sequence shown here is derived from an EMBL/GenBank/DDBJ whole genome shotgun (WGS) entry which is preliminary data.</text>
</comment>
<keyword evidence="7" id="KW-1185">Reference proteome</keyword>
<dbReference type="InterPro" id="IPR008778">
    <property type="entry name" value="Pirin_C_dom"/>
</dbReference>
<evidence type="ECO:0000259" key="4">
    <source>
        <dbReference type="Pfam" id="PF02678"/>
    </source>
</evidence>
<feature type="domain" description="Pirin C-terminal" evidence="5">
    <location>
        <begin position="177"/>
        <end position="298"/>
    </location>
</feature>
<dbReference type="InterPro" id="IPR003829">
    <property type="entry name" value="Pirin_N_dom"/>
</dbReference>
<dbReference type="EMBL" id="WPHG01000003">
    <property type="protein sequence ID" value="MVA98118.1"/>
    <property type="molecule type" value="Genomic_DNA"/>
</dbReference>
<dbReference type="Gene3D" id="2.60.120.10">
    <property type="entry name" value="Jelly Rolls"/>
    <property type="match status" value="2"/>
</dbReference>
<dbReference type="CDD" id="cd02247">
    <property type="entry name" value="cupin_pirin_C"/>
    <property type="match status" value="1"/>
</dbReference>
<dbReference type="GO" id="GO:0046872">
    <property type="term" value="F:metal ion binding"/>
    <property type="evidence" value="ECO:0007669"/>
    <property type="project" value="UniProtKB-KW"/>
</dbReference>
<evidence type="ECO:0000313" key="7">
    <source>
        <dbReference type="Proteomes" id="UP000463224"/>
    </source>
</evidence>
<evidence type="ECO:0000259" key="5">
    <source>
        <dbReference type="Pfam" id="PF05726"/>
    </source>
</evidence>
<name>A0A844QJ91_9HYPH</name>